<keyword evidence="15" id="KW-1185">Reference proteome</keyword>
<keyword evidence="4" id="KW-0813">Transport</keyword>
<dbReference type="CDD" id="cd12837">
    <property type="entry name" value="EcCorA-like_u1"/>
    <property type="match status" value="1"/>
</dbReference>
<evidence type="ECO:0000256" key="7">
    <source>
        <dbReference type="ARBA" id="ARBA00022692"/>
    </source>
</evidence>
<dbReference type="InterPro" id="IPR050829">
    <property type="entry name" value="CorA_MIT"/>
</dbReference>
<evidence type="ECO:0000313" key="14">
    <source>
        <dbReference type="EMBL" id="QEY63462.1"/>
    </source>
</evidence>
<dbReference type="GO" id="GO:0015095">
    <property type="term" value="F:magnesium ion transmembrane transporter activity"/>
    <property type="evidence" value="ECO:0007669"/>
    <property type="project" value="TreeGrafter"/>
</dbReference>
<dbReference type="Pfam" id="PF01544">
    <property type="entry name" value="CorA"/>
    <property type="match status" value="1"/>
</dbReference>
<accession>A0A5J6QP15</accession>
<evidence type="ECO:0000256" key="5">
    <source>
        <dbReference type="ARBA" id="ARBA00022475"/>
    </source>
</evidence>
<keyword evidence="10" id="KW-0406">Ion transport</keyword>
<dbReference type="SUPFAM" id="SSF143865">
    <property type="entry name" value="CorA soluble domain-like"/>
    <property type="match status" value="1"/>
</dbReference>
<keyword evidence="11 13" id="KW-0472">Membrane</keyword>
<dbReference type="EMBL" id="CP043311">
    <property type="protein sequence ID" value="QEY63462.1"/>
    <property type="molecule type" value="Genomic_DNA"/>
</dbReference>
<dbReference type="AlphaFoldDB" id="A0A5J6QP15"/>
<gene>
    <name evidence="14" type="ORF">FXN65_15870</name>
</gene>
<dbReference type="InterPro" id="IPR045863">
    <property type="entry name" value="CorA_TM1_TM2"/>
</dbReference>
<evidence type="ECO:0000256" key="13">
    <source>
        <dbReference type="SAM" id="Phobius"/>
    </source>
</evidence>
<evidence type="ECO:0000256" key="8">
    <source>
        <dbReference type="ARBA" id="ARBA00022842"/>
    </source>
</evidence>
<dbReference type="Gene3D" id="3.30.460.20">
    <property type="entry name" value="CorA soluble domain-like"/>
    <property type="match status" value="1"/>
</dbReference>
<keyword evidence="5" id="KW-1003">Cell membrane</keyword>
<keyword evidence="9 13" id="KW-1133">Transmembrane helix</keyword>
<evidence type="ECO:0000313" key="15">
    <source>
        <dbReference type="Proteomes" id="UP000327179"/>
    </source>
</evidence>
<dbReference type="Gene3D" id="1.20.58.340">
    <property type="entry name" value="Magnesium transport protein CorA, transmembrane region"/>
    <property type="match status" value="2"/>
</dbReference>
<dbReference type="GO" id="GO:0005886">
    <property type="term" value="C:plasma membrane"/>
    <property type="evidence" value="ECO:0007669"/>
    <property type="project" value="UniProtKB-SubCell"/>
</dbReference>
<evidence type="ECO:0000256" key="4">
    <source>
        <dbReference type="ARBA" id="ARBA00022448"/>
    </source>
</evidence>
<dbReference type="FunFam" id="1.20.58.340:FF:000001">
    <property type="entry name" value="Magnesium transport protein CorA"/>
    <property type="match status" value="1"/>
</dbReference>
<sequence>MIHYYAQDGGVLHASAGQPGVAIPAATLWIDLMDPEPEEAAFIGQSLGVEIPSREAIVEIEETSRLYQHEGTLYMNATLVSGLREQRPISSDVMFVVAPDYLVTVRYANLPFFEYLEDKFLREPETHSSSEQIFLSLCGSVVDHIADMLELMQRELDDMSGAVFSEERGAAPQPKGSRADLQQVVKRLGRNNSGLVKLRESLISMGRVLDYSNAWSELWLSEPGLDRSRSIERDVRSLVDYVAKMFDEIAFLLSATLGLIDIEQNSIIKVFSIAAVLFLPPTLVGTVYGMNFRSMPELDWAFGYPVALGLMVVSAILPYAWFKWKGWF</sequence>
<dbReference type="GO" id="GO:0015087">
    <property type="term" value="F:cobalt ion transmembrane transporter activity"/>
    <property type="evidence" value="ECO:0007669"/>
    <property type="project" value="TreeGrafter"/>
</dbReference>
<dbReference type="Proteomes" id="UP000327179">
    <property type="component" value="Chromosome"/>
</dbReference>
<evidence type="ECO:0000256" key="12">
    <source>
        <dbReference type="ARBA" id="ARBA00034269"/>
    </source>
</evidence>
<reference evidence="14 15" key="1">
    <citation type="submission" date="2019-08" db="EMBL/GenBank/DDBJ databases">
        <title>Whole-genome Sequencing of e-waste polymer degrading bacterium Pseudomonas sp. strain PE08.</title>
        <authorList>
            <person name="Kirdat K."/>
            <person name="Debbarma P."/>
            <person name="Narawade N."/>
            <person name="Suyal D."/>
            <person name="Thorat V."/>
            <person name="Shouche Y."/>
            <person name="Goel R."/>
            <person name="Yadav A."/>
        </authorList>
    </citation>
    <scope>NUCLEOTIDE SEQUENCE [LARGE SCALE GENOMIC DNA]</scope>
    <source>
        <strain evidence="14 15">PE08</strain>
    </source>
</reference>
<keyword evidence="8" id="KW-0460">Magnesium</keyword>
<evidence type="ECO:0000256" key="10">
    <source>
        <dbReference type="ARBA" id="ARBA00023065"/>
    </source>
</evidence>
<dbReference type="PANTHER" id="PTHR47685:SF1">
    <property type="entry name" value="MAGNESIUM TRANSPORT PROTEIN CORA"/>
    <property type="match status" value="1"/>
</dbReference>
<comment type="subcellular location">
    <subcellularLocation>
        <location evidence="1">Cell inner membrane</location>
        <topology evidence="1">Multi-pass membrane protein</topology>
    </subcellularLocation>
</comment>
<evidence type="ECO:0000256" key="3">
    <source>
        <dbReference type="ARBA" id="ARBA00019439"/>
    </source>
</evidence>
<organism evidence="14 15">
    <name type="scientific">Metapseudomonas lalkuanensis</name>
    <dbReference type="NCBI Taxonomy" id="2604832"/>
    <lineage>
        <taxon>Bacteria</taxon>
        <taxon>Pseudomonadati</taxon>
        <taxon>Pseudomonadota</taxon>
        <taxon>Gammaproteobacteria</taxon>
        <taxon>Pseudomonadales</taxon>
        <taxon>Pseudomonadaceae</taxon>
        <taxon>Metapseudomonas</taxon>
    </lineage>
</organism>
<evidence type="ECO:0000256" key="6">
    <source>
        <dbReference type="ARBA" id="ARBA00022519"/>
    </source>
</evidence>
<feature type="transmembrane region" description="Helical" evidence="13">
    <location>
        <begin position="302"/>
        <end position="322"/>
    </location>
</feature>
<comment type="catalytic activity">
    <reaction evidence="12">
        <text>Mg(2+)(in) = Mg(2+)(out)</text>
        <dbReference type="Rhea" id="RHEA:29827"/>
        <dbReference type="ChEBI" id="CHEBI:18420"/>
    </reaction>
</comment>
<feature type="transmembrane region" description="Helical" evidence="13">
    <location>
        <begin position="267"/>
        <end position="290"/>
    </location>
</feature>
<evidence type="ECO:0000256" key="9">
    <source>
        <dbReference type="ARBA" id="ARBA00022989"/>
    </source>
</evidence>
<proteinExistence type="inferred from homology"/>
<dbReference type="InterPro" id="IPR002523">
    <property type="entry name" value="MgTranspt_CorA/ZnTranspt_ZntB"/>
</dbReference>
<keyword evidence="7 13" id="KW-0812">Transmembrane</keyword>
<comment type="similarity">
    <text evidence="2">Belongs to the CorA metal ion transporter (MIT) (TC 1.A.35) family.</text>
</comment>
<name>A0A5J6QP15_9GAMM</name>
<protein>
    <recommendedName>
        <fullName evidence="3">Magnesium transport protein CorA</fullName>
    </recommendedName>
</protein>
<keyword evidence="6" id="KW-0997">Cell inner membrane</keyword>
<dbReference type="SUPFAM" id="SSF144083">
    <property type="entry name" value="Magnesium transport protein CorA, transmembrane region"/>
    <property type="match status" value="1"/>
</dbReference>
<evidence type="ECO:0000256" key="11">
    <source>
        <dbReference type="ARBA" id="ARBA00023136"/>
    </source>
</evidence>
<evidence type="ECO:0000256" key="2">
    <source>
        <dbReference type="ARBA" id="ARBA00009765"/>
    </source>
</evidence>
<dbReference type="PANTHER" id="PTHR47685">
    <property type="entry name" value="MAGNESIUM TRANSPORT PROTEIN CORA"/>
    <property type="match status" value="1"/>
</dbReference>
<dbReference type="KEGG" id="plal:FXN65_15870"/>
<dbReference type="InterPro" id="IPR045861">
    <property type="entry name" value="CorA_cytoplasmic_dom"/>
</dbReference>
<dbReference type="GO" id="GO:0015099">
    <property type="term" value="F:nickel cation transmembrane transporter activity"/>
    <property type="evidence" value="ECO:0007669"/>
    <property type="project" value="TreeGrafter"/>
</dbReference>
<dbReference type="RefSeq" id="WP_151134103.1">
    <property type="nucleotide sequence ID" value="NZ_CP043311.1"/>
</dbReference>
<evidence type="ECO:0000256" key="1">
    <source>
        <dbReference type="ARBA" id="ARBA00004429"/>
    </source>
</evidence>